<keyword evidence="2" id="KW-1185">Reference proteome</keyword>
<evidence type="ECO:0000313" key="1">
    <source>
        <dbReference type="EMBL" id="OIJ25840.1"/>
    </source>
</evidence>
<sequence>MENDYSGYANLKRLPNETINGTPFYRFQYESDAYWFDAYGTVTPDGEYNIVFEWQFDKTISRKQAEAIWRPVMPTFKML</sequence>
<reference evidence="1" key="1">
    <citation type="submission" date="2016-10" db="EMBL/GenBank/DDBJ databases">
        <title>Draft Genome Sequence of Nocardioides luteus Strain BAFB, an Alkane-Degrading Bacterium Isolated from JP-7 Polluted Soil.</title>
        <authorList>
            <person name="Brown L."/>
            <person name="Ruiz O.N."/>
            <person name="Gunasekera T."/>
        </authorList>
    </citation>
    <scope>NUCLEOTIDE SEQUENCE [LARGE SCALE GENOMIC DNA]</scope>
    <source>
        <strain evidence="1">BAFB</strain>
    </source>
</reference>
<comment type="caution">
    <text evidence="1">The sequence shown here is derived from an EMBL/GenBank/DDBJ whole genome shotgun (WGS) entry which is preliminary data.</text>
</comment>
<protein>
    <submittedName>
        <fullName evidence="1">Uncharacterized protein</fullName>
    </submittedName>
</protein>
<dbReference type="EMBL" id="JZDQ02000021">
    <property type="protein sequence ID" value="OIJ25840.1"/>
    <property type="molecule type" value="Genomic_DNA"/>
</dbReference>
<gene>
    <name evidence="1" type="ORF">UG56_015805</name>
</gene>
<dbReference type="Proteomes" id="UP000033772">
    <property type="component" value="Unassembled WGS sequence"/>
</dbReference>
<proteinExistence type="predicted"/>
<dbReference type="AlphaFoldDB" id="A0A1J4N5I6"/>
<organism evidence="1 2">
    <name type="scientific">Nocardioides luteus</name>
    <dbReference type="NCBI Taxonomy" id="1844"/>
    <lineage>
        <taxon>Bacteria</taxon>
        <taxon>Bacillati</taxon>
        <taxon>Actinomycetota</taxon>
        <taxon>Actinomycetes</taxon>
        <taxon>Propionibacteriales</taxon>
        <taxon>Nocardioidaceae</taxon>
        <taxon>Nocardioides</taxon>
    </lineage>
</organism>
<name>A0A1J4N5I6_9ACTN</name>
<accession>A0A1J4N5I6</accession>
<evidence type="ECO:0000313" key="2">
    <source>
        <dbReference type="Proteomes" id="UP000033772"/>
    </source>
</evidence>